<feature type="region of interest" description="Disordered" evidence="6">
    <location>
        <begin position="1431"/>
        <end position="1475"/>
    </location>
</feature>
<feature type="compositionally biased region" description="Polar residues" evidence="6">
    <location>
        <begin position="1571"/>
        <end position="1582"/>
    </location>
</feature>
<dbReference type="PANTHER" id="PTHR46180">
    <property type="entry name" value="VINCULIN"/>
    <property type="match status" value="1"/>
</dbReference>
<evidence type="ECO:0000256" key="4">
    <source>
        <dbReference type="ARBA" id="ARBA00022490"/>
    </source>
</evidence>
<evidence type="ECO:0000313" key="8">
    <source>
        <dbReference type="Proteomes" id="UP000009022"/>
    </source>
</evidence>
<dbReference type="EMBL" id="DS985248">
    <property type="protein sequence ID" value="EDV22863.1"/>
    <property type="molecule type" value="Genomic_DNA"/>
</dbReference>
<dbReference type="STRING" id="10228.B3S2X0"/>
<evidence type="ECO:0000256" key="3">
    <source>
        <dbReference type="ARBA" id="ARBA00014125"/>
    </source>
</evidence>
<evidence type="ECO:0000256" key="5">
    <source>
        <dbReference type="ARBA" id="ARBA00023203"/>
    </source>
</evidence>
<dbReference type="InterPro" id="IPR036723">
    <property type="entry name" value="Alpha-catenin/vinculin-like_sf"/>
</dbReference>
<feature type="compositionally biased region" description="Polar residues" evidence="6">
    <location>
        <begin position="646"/>
        <end position="656"/>
    </location>
</feature>
<feature type="compositionally biased region" description="Polar residues" evidence="6">
    <location>
        <begin position="668"/>
        <end position="684"/>
    </location>
</feature>
<dbReference type="GO" id="GO:0008013">
    <property type="term" value="F:beta-catenin binding"/>
    <property type="evidence" value="ECO:0000318"/>
    <property type="project" value="GO_Central"/>
</dbReference>
<dbReference type="HOGENOM" id="CLU_236789_0_0_1"/>
<dbReference type="GO" id="GO:0005886">
    <property type="term" value="C:plasma membrane"/>
    <property type="evidence" value="ECO:0000318"/>
    <property type="project" value="GO_Central"/>
</dbReference>
<feature type="compositionally biased region" description="Polar residues" evidence="6">
    <location>
        <begin position="1431"/>
        <end position="1445"/>
    </location>
</feature>
<dbReference type="GO" id="GO:0005925">
    <property type="term" value="C:focal adhesion"/>
    <property type="evidence" value="ECO:0000318"/>
    <property type="project" value="GO_Central"/>
</dbReference>
<dbReference type="RefSeq" id="XP_002114729.1">
    <property type="nucleotide sequence ID" value="XM_002114693.1"/>
</dbReference>
<evidence type="ECO:0000256" key="2">
    <source>
        <dbReference type="ARBA" id="ARBA00008376"/>
    </source>
</evidence>
<reference evidence="7 8" key="1">
    <citation type="journal article" date="2008" name="Nature">
        <title>The Trichoplax genome and the nature of placozoans.</title>
        <authorList>
            <person name="Srivastava M."/>
            <person name="Begovic E."/>
            <person name="Chapman J."/>
            <person name="Putnam N.H."/>
            <person name="Hellsten U."/>
            <person name="Kawashima T."/>
            <person name="Kuo A."/>
            <person name="Mitros T."/>
            <person name="Salamov A."/>
            <person name="Carpenter M.L."/>
            <person name="Signorovitch A.Y."/>
            <person name="Moreno M.A."/>
            <person name="Kamm K."/>
            <person name="Grimwood J."/>
            <person name="Schmutz J."/>
            <person name="Shapiro H."/>
            <person name="Grigoriev I.V."/>
            <person name="Buss L.W."/>
            <person name="Schierwater B."/>
            <person name="Dellaporta S.L."/>
            <person name="Rokhsar D.S."/>
        </authorList>
    </citation>
    <scope>NUCLEOTIDE SEQUENCE [LARGE SCALE GENOMIC DNA]</scope>
    <source>
        <strain evidence="7 8">Grell-BS-1999</strain>
    </source>
</reference>
<protein>
    <recommendedName>
        <fullName evidence="3">Vinculin</fullName>
    </recommendedName>
</protein>
<dbReference type="GO" id="GO:0051015">
    <property type="term" value="F:actin filament binding"/>
    <property type="evidence" value="ECO:0007669"/>
    <property type="project" value="InterPro"/>
</dbReference>
<dbReference type="InterPro" id="IPR017997">
    <property type="entry name" value="Vinculin"/>
</dbReference>
<sequence length="1855" mass="206297">MALNSAIVGATLSSISKTKWIEVVVAPIAARVSQLIILSEKAERSNIAIPDMLDVVNSFVSTCKNLEANAVTSISTSDDSELKADMRNACEKLKTIEQNLLNAAHTLVRDPHSQSGLANLVTNFRELLESVIKVLVTTDASKIRQIVFAANQLMNYVTLVEECDTMQKLTKALVDFTTIVRLLLDLVNKRQKELINKTCRETLVRSLKTMQENAVILSRLMQSQIASGLNEEGKTNKEYAAGQIRVASADIIRTVQRRQDGPSPDDDESGEFIFCLDKIRQLLTDAFSPSTRSINGELDLYVSCIIRASMKVARLSREKRRDDIVEQAEKVLHVRNELNDNGTAADRGLFDMRSERLLMELHDLMITVKEVTTYHIVDTLADTNSSIELLLYDRRSGIPSNYTVTKNENNFQNIAERILEVANCASFFGDSICVQRIRVAAKALEKLTRDVLTTSRMLRVNPSDKRLYTQLENVCNNWMERLTQMVTAVDKIVDVIKFLKISEVEIYSNIRQCQDGLRSQEKDIVAKYANHAGKCLERAMDLVRSVELPDLDNRYYQKVENIGAEIESIIPQLKITLTAVISDIKDYDRQQQFLDITNRILETMRELCAIFIPQFAGSNQEDSSRRDRAPSNYTDDSPRRLPDRNLVSSQLPNSEVNARGPPSRYHTRNISNQPTSRLSPSFGHSNMAKPRSTNDQDLYDDRSKDDSKSISSQNETIEYDYLYKNIISEIGDADEVMASAAPKVFASPISRLVDASVNGEDISGICSLISDASKKFLVIQTIMELRKLAPQVISAAQLAVVNRNRREITDQLRVRGQDWSFKMQVLAADVDKFIDGWSTPATRVAATAHLGNAEVLNNHIDAFHTYVMKLQQIAVSTITAAEEELSLTFGSSFDLEVDHHSQLLKKHIILIRQHIDSVNSTMKLLISTAKTLHLHLSENSMPESFLIQLEILRREWGVEVKSLMEAFDGIIKGTVAPVEALISAAQLGDRRAVHERAKTLNTYRNVLKEISTTSISSCDEVKKIESFRSNMQAIERLTHEIMDLAWIAVETSGSQKTSREGSAHQASSERLTLLQREWASKVHLLSAVVDDLTADVSSPVDNLAGAALAISKSYGGNHGMQLLQSFQVQADTLTARVARVKKYANAAVANSKKEEQVKLIHVTSNSVEKLTPKVISAARGLAENPDQLSVEWFQLVRRQWASKACLLIHKLDRIEDVNFAAVSSTVQELFGLKYDMNAQQGPPRASANTIQAPLPTYPQQTLPMARSSNIVTETNEPYSRLSDLKPSSVALSQPNLATTSYTTNRPERPYSAMSQNYDQPYNKPQSAFSPNPNTIFNTYTSNVVFNPHQQAAGVSVLNSARNLMSDQPPLQSVFNRSEHQSVNSNYDNSLLNNGMNTATATFSSVNPKQRLESQATDSVHIGITSTSIYPSSNVNSMTDSSNANAEAQRLDTASVGSSNNTKPTIPSTQFRQPENIGGYLSSLRNLSKGTSDSSNDYFTSKISQLPSDTLGEDDKNVLTTKLQASTQLEPMGSSKIDTERNNFGKASDSKRFSELKVKGYMHAINDTSTKATDNTRLSSNVRQEPPESFLNNKGVKKSVNLNSSDHVSDGKVKNFPARSVVNNRIKLTFEMQEDINVWEEDGNFVIRAAKEMANRVDQLTSIAERPSSTVSAHTMAVSAKNIAENAVLIGKFMQHMSNICTDKGNQEELRLCADQIQTISMQLKMLCTVNENLSHSLSNDHPLIENSKNLNYVVMKGLKVTEAACLKIDLDANASPDDPVIRLAMDWRKKLCSQRNEEAMSAQTGAFGLRRVSRSVSPDPTLTDLIQLSECTSGLLTYVLLRCSFLCSTDSEYNT</sequence>
<organism evidence="7 8">
    <name type="scientific">Trichoplax adhaerens</name>
    <name type="common">Trichoplax reptans</name>
    <dbReference type="NCBI Taxonomy" id="10228"/>
    <lineage>
        <taxon>Eukaryota</taxon>
        <taxon>Metazoa</taxon>
        <taxon>Placozoa</taxon>
        <taxon>Uniplacotomia</taxon>
        <taxon>Trichoplacea</taxon>
        <taxon>Trichoplacidae</taxon>
        <taxon>Trichoplax</taxon>
    </lineage>
</organism>
<dbReference type="CTD" id="6755941"/>
<dbReference type="InParanoid" id="B3S2X0"/>
<dbReference type="eggNOG" id="KOG3681">
    <property type="taxonomic scope" value="Eukaryota"/>
</dbReference>
<feature type="compositionally biased region" description="Basic and acidic residues" evidence="6">
    <location>
        <begin position="699"/>
        <end position="708"/>
    </location>
</feature>
<feature type="compositionally biased region" description="Basic and acidic residues" evidence="6">
    <location>
        <begin position="1536"/>
        <end position="1547"/>
    </location>
</feature>
<keyword evidence="4" id="KW-0963">Cytoplasm</keyword>
<keyword evidence="8" id="KW-1185">Reference proteome</keyword>
<evidence type="ECO:0000256" key="6">
    <source>
        <dbReference type="SAM" id="MobiDB-lite"/>
    </source>
</evidence>
<feature type="compositionally biased region" description="Polar residues" evidence="6">
    <location>
        <begin position="1454"/>
        <end position="1472"/>
    </location>
</feature>
<name>B3S2X0_TRIAD</name>
<evidence type="ECO:0000256" key="1">
    <source>
        <dbReference type="ARBA" id="ARBA00004496"/>
    </source>
</evidence>
<feature type="region of interest" description="Disordered" evidence="6">
    <location>
        <begin position="1571"/>
        <end position="1593"/>
    </location>
</feature>
<dbReference type="Gene3D" id="1.20.120.230">
    <property type="entry name" value="Alpha-catenin/vinculin-like"/>
    <property type="match status" value="6"/>
</dbReference>
<feature type="region of interest" description="Disordered" evidence="6">
    <location>
        <begin position="1528"/>
        <end position="1547"/>
    </location>
</feature>
<dbReference type="GO" id="GO:0044291">
    <property type="term" value="C:cell-cell contact zone"/>
    <property type="evidence" value="ECO:0000318"/>
    <property type="project" value="GO_Central"/>
</dbReference>
<accession>B3S2X0</accession>
<dbReference type="KEGG" id="tad:TRIADDRAFT_58513"/>
<dbReference type="InterPro" id="IPR006077">
    <property type="entry name" value="Vinculin/catenin"/>
</dbReference>
<comment type="subcellular location">
    <subcellularLocation>
        <location evidence="1">Cytoplasm</location>
    </subcellularLocation>
</comment>
<dbReference type="GO" id="GO:0045294">
    <property type="term" value="F:alpha-catenin binding"/>
    <property type="evidence" value="ECO:0000318"/>
    <property type="project" value="GO_Central"/>
</dbReference>
<dbReference type="GO" id="GO:0005737">
    <property type="term" value="C:cytoplasm"/>
    <property type="evidence" value="ECO:0000318"/>
    <property type="project" value="GO_Central"/>
</dbReference>
<keyword evidence="5" id="KW-0009">Actin-binding</keyword>
<gene>
    <name evidence="7" type="ORF">TRIADDRAFT_58513</name>
</gene>
<dbReference type="PhylomeDB" id="B3S2X0"/>
<evidence type="ECO:0000313" key="7">
    <source>
        <dbReference type="EMBL" id="EDV22863.1"/>
    </source>
</evidence>
<dbReference type="GeneID" id="6755941"/>
<dbReference type="OrthoDB" id="5965911at2759"/>
<comment type="similarity">
    <text evidence="2">Belongs to the vinculin/alpha-catenin family.</text>
</comment>
<dbReference type="GO" id="GO:0005856">
    <property type="term" value="C:cytoskeleton"/>
    <property type="evidence" value="ECO:0000318"/>
    <property type="project" value="GO_Central"/>
</dbReference>
<dbReference type="GO" id="GO:0005912">
    <property type="term" value="C:adherens junction"/>
    <property type="evidence" value="ECO:0000318"/>
    <property type="project" value="GO_Central"/>
</dbReference>
<dbReference type="GO" id="GO:0007155">
    <property type="term" value="P:cell adhesion"/>
    <property type="evidence" value="ECO:0000318"/>
    <property type="project" value="GO_Central"/>
</dbReference>
<dbReference type="OMA" id="EDHNSIV"/>
<feature type="region of interest" description="Disordered" evidence="6">
    <location>
        <begin position="619"/>
        <end position="711"/>
    </location>
</feature>
<proteinExistence type="inferred from homology"/>
<dbReference type="Gene3D" id="1.20.120.810">
    <property type="entry name" value="Vinculin, Vh2 four-helix bundle"/>
    <property type="match status" value="2"/>
</dbReference>
<dbReference type="SUPFAM" id="SSF47220">
    <property type="entry name" value="alpha-catenin/vinculin-like"/>
    <property type="match status" value="5"/>
</dbReference>
<dbReference type="Proteomes" id="UP000009022">
    <property type="component" value="Unassembled WGS sequence"/>
</dbReference>
<dbReference type="Pfam" id="PF01044">
    <property type="entry name" value="Vinculin"/>
    <property type="match status" value="3"/>
</dbReference>